<evidence type="ECO:0000256" key="8">
    <source>
        <dbReference type="ARBA" id="ARBA00034617"/>
    </source>
</evidence>
<keyword evidence="3 10" id="KW-0378">Hydrolase</keyword>
<comment type="catalytic activity">
    <reaction evidence="8">
        <text>Couples ATP hydrolysis with the unwinding of duplex DNA by translocating in the 3'-5' direction.</text>
        <dbReference type="EC" id="5.6.2.4"/>
    </reaction>
</comment>
<dbReference type="PROSITE" id="PS51217">
    <property type="entry name" value="UVRD_HELICASE_CTER"/>
    <property type="match status" value="1"/>
</dbReference>
<dbReference type="Gene3D" id="1.10.486.10">
    <property type="entry name" value="PCRA, domain 4"/>
    <property type="match status" value="1"/>
</dbReference>
<dbReference type="SUPFAM" id="SSF52540">
    <property type="entry name" value="P-loop containing nucleoside triphosphate hydrolases"/>
    <property type="match status" value="1"/>
</dbReference>
<keyword evidence="4 10" id="KW-0347">Helicase</keyword>
<dbReference type="NCBIfam" id="TIGR01073">
    <property type="entry name" value="pcrA"/>
    <property type="match status" value="1"/>
</dbReference>
<reference evidence="14 15" key="1">
    <citation type="submission" date="2018-04" db="EMBL/GenBank/DDBJ databases">
        <authorList>
            <person name="Go L.Y."/>
            <person name="Mitchell J.A."/>
        </authorList>
    </citation>
    <scope>NUCLEOTIDE SEQUENCE [LARGE SCALE GENOMIC DNA]</scope>
    <source>
        <strain evidence="14">ULC066bin1</strain>
    </source>
</reference>
<feature type="binding site" evidence="10">
    <location>
        <begin position="28"/>
        <end position="35"/>
    </location>
    <ligand>
        <name>ATP</name>
        <dbReference type="ChEBI" id="CHEBI:30616"/>
    </ligand>
</feature>
<dbReference type="Pfam" id="PF00580">
    <property type="entry name" value="UvrD-helicase"/>
    <property type="match status" value="1"/>
</dbReference>
<dbReference type="PROSITE" id="PS51198">
    <property type="entry name" value="UVRD_HELICASE_ATP_BIND"/>
    <property type="match status" value="1"/>
</dbReference>
<dbReference type="CDD" id="cd17932">
    <property type="entry name" value="DEXQc_UvrD"/>
    <property type="match status" value="1"/>
</dbReference>
<dbReference type="CDD" id="cd18807">
    <property type="entry name" value="SF1_C_UvrD"/>
    <property type="match status" value="1"/>
</dbReference>
<dbReference type="GO" id="GO:0005829">
    <property type="term" value="C:cytosol"/>
    <property type="evidence" value="ECO:0007669"/>
    <property type="project" value="TreeGrafter"/>
</dbReference>
<evidence type="ECO:0000256" key="3">
    <source>
        <dbReference type="ARBA" id="ARBA00022801"/>
    </source>
</evidence>
<keyword evidence="5 10" id="KW-0067">ATP-binding</keyword>
<feature type="domain" description="UvrD-like helicase ATP-binding" evidence="12">
    <location>
        <begin position="7"/>
        <end position="343"/>
    </location>
</feature>
<protein>
    <recommendedName>
        <fullName evidence="11">ATP-dependent DNA helicase</fullName>
        <ecNumber evidence="11">5.6.2.4</ecNumber>
    </recommendedName>
</protein>
<evidence type="ECO:0000256" key="11">
    <source>
        <dbReference type="RuleBase" id="RU364053"/>
    </source>
</evidence>
<dbReference type="GO" id="GO:0006260">
    <property type="term" value="P:DNA replication"/>
    <property type="evidence" value="ECO:0007669"/>
    <property type="project" value="InterPro"/>
</dbReference>
<feature type="domain" description="UvrD-like helicase C-terminal" evidence="13">
    <location>
        <begin position="344"/>
        <end position="620"/>
    </location>
</feature>
<dbReference type="Pfam" id="PF21196">
    <property type="entry name" value="PcrA_UvrD_tudor"/>
    <property type="match status" value="1"/>
</dbReference>
<dbReference type="FunFam" id="1.10.10.160:FF:000001">
    <property type="entry name" value="ATP-dependent DNA helicase"/>
    <property type="match status" value="1"/>
</dbReference>
<dbReference type="InterPro" id="IPR014016">
    <property type="entry name" value="UvrD-like_ATP-bd"/>
</dbReference>
<evidence type="ECO:0000313" key="14">
    <source>
        <dbReference type="EMBL" id="PZO39625.1"/>
    </source>
</evidence>
<dbReference type="GO" id="GO:0003677">
    <property type="term" value="F:DNA binding"/>
    <property type="evidence" value="ECO:0007669"/>
    <property type="project" value="UniProtKB-KW"/>
</dbReference>
<keyword evidence="6 11" id="KW-0238">DNA-binding</keyword>
<evidence type="ECO:0000256" key="7">
    <source>
        <dbReference type="ARBA" id="ARBA00023235"/>
    </source>
</evidence>
<evidence type="ECO:0000256" key="1">
    <source>
        <dbReference type="ARBA" id="ARBA00009922"/>
    </source>
</evidence>
<dbReference type="InterPro" id="IPR013986">
    <property type="entry name" value="DExx_box_DNA_helicase_dom_sf"/>
</dbReference>
<evidence type="ECO:0000256" key="10">
    <source>
        <dbReference type="PROSITE-ProRule" id="PRU00560"/>
    </source>
</evidence>
<evidence type="ECO:0000259" key="13">
    <source>
        <dbReference type="PROSITE" id="PS51217"/>
    </source>
</evidence>
<dbReference type="InterPro" id="IPR027417">
    <property type="entry name" value="P-loop_NTPase"/>
</dbReference>
<evidence type="ECO:0000313" key="15">
    <source>
        <dbReference type="Proteomes" id="UP000249467"/>
    </source>
</evidence>
<dbReference type="PANTHER" id="PTHR11070:SF2">
    <property type="entry name" value="ATP-DEPENDENT DNA HELICASE SRS2"/>
    <property type="match status" value="1"/>
</dbReference>
<dbReference type="InterPro" id="IPR000212">
    <property type="entry name" value="DNA_helicase_UvrD/REP"/>
</dbReference>
<evidence type="ECO:0000259" key="12">
    <source>
        <dbReference type="PROSITE" id="PS51198"/>
    </source>
</evidence>
<dbReference type="InterPro" id="IPR005751">
    <property type="entry name" value="ATP-dep_DNA_helicase_PcrA"/>
</dbReference>
<dbReference type="EC" id="5.6.2.4" evidence="11"/>
<dbReference type="GO" id="GO:0000725">
    <property type="term" value="P:recombinational repair"/>
    <property type="evidence" value="ECO:0007669"/>
    <property type="project" value="TreeGrafter"/>
</dbReference>
<evidence type="ECO:0000256" key="2">
    <source>
        <dbReference type="ARBA" id="ARBA00022741"/>
    </source>
</evidence>
<dbReference type="Gene3D" id="3.40.50.300">
    <property type="entry name" value="P-loop containing nucleotide triphosphate hydrolases"/>
    <property type="match status" value="3"/>
</dbReference>
<name>A0A2W4XY41_9CYAN</name>
<evidence type="ECO:0000256" key="4">
    <source>
        <dbReference type="ARBA" id="ARBA00022806"/>
    </source>
</evidence>
<evidence type="ECO:0000256" key="6">
    <source>
        <dbReference type="ARBA" id="ARBA00023125"/>
    </source>
</evidence>
<organism evidence="14 15">
    <name type="scientific">Pseudanabaena frigida</name>
    <dbReference type="NCBI Taxonomy" id="945775"/>
    <lineage>
        <taxon>Bacteria</taxon>
        <taxon>Bacillati</taxon>
        <taxon>Cyanobacteriota</taxon>
        <taxon>Cyanophyceae</taxon>
        <taxon>Pseudanabaenales</taxon>
        <taxon>Pseudanabaenaceae</taxon>
        <taxon>Pseudanabaena</taxon>
    </lineage>
</organism>
<dbReference type="GO" id="GO:0005524">
    <property type="term" value="F:ATP binding"/>
    <property type="evidence" value="ECO:0007669"/>
    <property type="project" value="UniProtKB-UniRule"/>
</dbReference>
<gene>
    <name evidence="14" type="primary">pcrA</name>
    <name evidence="14" type="ORF">DCF19_13660</name>
</gene>
<dbReference type="Proteomes" id="UP000249467">
    <property type="component" value="Unassembled WGS sequence"/>
</dbReference>
<dbReference type="GO" id="GO:0016887">
    <property type="term" value="F:ATP hydrolysis activity"/>
    <property type="evidence" value="ECO:0007669"/>
    <property type="project" value="RHEA"/>
</dbReference>
<dbReference type="FunFam" id="1.10.486.10:FF:000003">
    <property type="entry name" value="ATP-dependent DNA helicase"/>
    <property type="match status" value="1"/>
</dbReference>
<dbReference type="GO" id="GO:0043138">
    <property type="term" value="F:3'-5' DNA helicase activity"/>
    <property type="evidence" value="ECO:0007669"/>
    <property type="project" value="UniProtKB-EC"/>
</dbReference>
<sequence length="791" mass="89689">MSSNFLNHLNPAQQKAASHLHGPMLVVAGAGSGKTRTLTYRIANLMLNHNVAPEQILAVTFTNKAGKEMNARIQSLLTQEVAQRELGKSLSEIPDWEQDKLRKKVYKQYINSFAQDGLWMGTFHSMCCRILRLDIDKYKDQNGRSWAKNFSIFDDSDAQSLVKDIVINQLNLDEKKFEPKSVRFAIGNAKNKGWTPEEYEKQSDDSPYRKRAIAQVYNLYQNQLATNNALDFDDLIFLPVRLFQQNPEVLNYWHDRFKHILVDEYQDTNRTQYDLIRLLSTNDQKPTWEGRSIFVVGDADQSIYSFRSADFTILMEFQEAFGDRLPDAHTGSMIKLEENYRSVANILELANQLIDNNTQRIDKVLKATRPDGDLIELYRAEDEVDESQFVIEQIRRVKSKTPTANLGHFAILYRTNAQSRPFEEMLVRWNIPYKVVGGMRFYDRKEIKDVLSYLRLLSNPSDTLGLMRIINVPKRSIGKATLDKLQQAAQELNVPIWEIISDETTVKTLAGRSAKGVISFVELMQKWQAKVSVTPAADIIQGILEESGYVDELKAQTNDEANDRIANLQELYNAAVQFAEENEDASLDAFLANAALASSLDDSSENAEKVTLMTLHAAKGLEFPVVFLVGLEQGLFPSFRSINDPMALEEERRLMYVGITRAQEKLFLSHAQARRLYGNREYAIPSQFLAELPKEYLTGHGIDKFISKASQRAEATSVKGSLRSVPPVKVNAVKPKPRIDWQVGDRVMHDKFGEGQVSNLLGTGDKMYLAVAFAGQGKKIIDPKLAPIQKI</sequence>
<dbReference type="Gene3D" id="1.10.10.160">
    <property type="match status" value="1"/>
</dbReference>
<dbReference type="PANTHER" id="PTHR11070">
    <property type="entry name" value="UVRD / RECB / PCRA DNA HELICASE FAMILY MEMBER"/>
    <property type="match status" value="1"/>
</dbReference>
<comment type="catalytic activity">
    <reaction evidence="9 11">
        <text>ATP + H2O = ADP + phosphate + H(+)</text>
        <dbReference type="Rhea" id="RHEA:13065"/>
        <dbReference type="ChEBI" id="CHEBI:15377"/>
        <dbReference type="ChEBI" id="CHEBI:15378"/>
        <dbReference type="ChEBI" id="CHEBI:30616"/>
        <dbReference type="ChEBI" id="CHEBI:43474"/>
        <dbReference type="ChEBI" id="CHEBI:456216"/>
        <dbReference type="EC" id="5.6.2.4"/>
    </reaction>
</comment>
<proteinExistence type="inferred from homology"/>
<keyword evidence="7" id="KW-0413">Isomerase</keyword>
<keyword evidence="2 10" id="KW-0547">Nucleotide-binding</keyword>
<dbReference type="GO" id="GO:0033202">
    <property type="term" value="C:DNA helicase complex"/>
    <property type="evidence" value="ECO:0007669"/>
    <property type="project" value="TreeGrafter"/>
</dbReference>
<dbReference type="EMBL" id="QBML01000017">
    <property type="protein sequence ID" value="PZO39625.1"/>
    <property type="molecule type" value="Genomic_DNA"/>
</dbReference>
<comment type="caution">
    <text evidence="14">The sequence shown here is derived from an EMBL/GenBank/DDBJ whole genome shotgun (WGS) entry which is preliminary data.</text>
</comment>
<dbReference type="AlphaFoldDB" id="A0A2W4XY41"/>
<accession>A0A2W4XY41</accession>
<dbReference type="GO" id="GO:0009314">
    <property type="term" value="P:response to radiation"/>
    <property type="evidence" value="ECO:0007669"/>
    <property type="project" value="UniProtKB-ARBA"/>
</dbReference>
<dbReference type="InterPro" id="IPR014017">
    <property type="entry name" value="DNA_helicase_UvrD-like_C"/>
</dbReference>
<reference evidence="14 15" key="2">
    <citation type="submission" date="2018-06" db="EMBL/GenBank/DDBJ databases">
        <title>Metagenomic assembly of (sub)arctic Cyanobacteria and their associated microbiome from non-axenic cultures.</title>
        <authorList>
            <person name="Baurain D."/>
        </authorList>
    </citation>
    <scope>NUCLEOTIDE SEQUENCE [LARGE SCALE GENOMIC DNA]</scope>
    <source>
        <strain evidence="14">ULC066bin1</strain>
    </source>
</reference>
<evidence type="ECO:0000256" key="5">
    <source>
        <dbReference type="ARBA" id="ARBA00022840"/>
    </source>
</evidence>
<evidence type="ECO:0000256" key="9">
    <source>
        <dbReference type="ARBA" id="ARBA00048988"/>
    </source>
</evidence>
<comment type="similarity">
    <text evidence="1 11">Belongs to the helicase family. UvrD subfamily.</text>
</comment>
<dbReference type="Pfam" id="PF13361">
    <property type="entry name" value="UvrD_C"/>
    <property type="match status" value="1"/>
</dbReference>